<dbReference type="AlphaFoldDB" id="Q6ILP9"/>
<proteinExistence type="predicted"/>
<dbReference type="EMBL" id="BK001967">
    <property type="protein sequence ID" value="DAA02812.1"/>
    <property type="molecule type" value="Genomic_DNA"/>
</dbReference>
<reference evidence="1" key="1">
    <citation type="journal article" date="2003" name="Genome Biol.">
        <title>An integrated gene annotation and transcriptional profiling approach towards the full gene content of the Drosophila genome.</title>
        <authorList>
            <person name="Hild M."/>
            <person name="Beckmann B."/>
            <person name="Haas S.A."/>
            <person name="Koch B."/>
            <person name="Solovyev V."/>
            <person name="Busold C."/>
            <person name="Fellenberg K."/>
            <person name="Boutros M."/>
            <person name="Vingron M."/>
            <person name="Sauer F."/>
            <person name="Hoheisel J.D."/>
            <person name="Paro R."/>
        </authorList>
    </citation>
    <scope>NUCLEOTIDE SEQUENCE</scope>
</reference>
<gene>
    <name evidence="1" type="ORF">HDC08769</name>
</gene>
<protein>
    <submittedName>
        <fullName evidence="1">HDC08769</fullName>
    </submittedName>
</protein>
<accession>Q6ILP9</accession>
<evidence type="ECO:0000313" key="1">
    <source>
        <dbReference type="EMBL" id="DAA02812.1"/>
    </source>
</evidence>
<sequence length="162" mass="17213">MIINACWVCHRTMSAAAPAAALDTAPSPVLGRLVQDGGGSGFPLRLLKTKRQKATVQTVCRVAMCFAFFGAFACRLQLDAECNRAKTTAMPESQHVTEPRGPKIGGSCIAVSPCPSLIRRLLLHLCLHRILAKVGIRGPCILASNSIAVSGSCKLRSQTQLS</sequence>
<organism evidence="1">
    <name type="scientific">Drosophila melanogaster</name>
    <name type="common">Fruit fly</name>
    <dbReference type="NCBI Taxonomy" id="7227"/>
    <lineage>
        <taxon>Eukaryota</taxon>
        <taxon>Metazoa</taxon>
        <taxon>Ecdysozoa</taxon>
        <taxon>Arthropoda</taxon>
        <taxon>Hexapoda</taxon>
        <taxon>Insecta</taxon>
        <taxon>Pterygota</taxon>
        <taxon>Neoptera</taxon>
        <taxon>Endopterygota</taxon>
        <taxon>Diptera</taxon>
        <taxon>Brachycera</taxon>
        <taxon>Muscomorpha</taxon>
        <taxon>Ephydroidea</taxon>
        <taxon>Drosophilidae</taxon>
        <taxon>Drosophila</taxon>
        <taxon>Sophophora</taxon>
    </lineage>
</organism>
<name>Q6ILP9_DROME</name>